<organism evidence="1 2">
    <name type="scientific">Paenibacillus solani</name>
    <dbReference type="NCBI Taxonomy" id="1705565"/>
    <lineage>
        <taxon>Bacteria</taxon>
        <taxon>Bacillati</taxon>
        <taxon>Bacillota</taxon>
        <taxon>Bacilli</taxon>
        <taxon>Bacillales</taxon>
        <taxon>Paenibacillaceae</taxon>
        <taxon>Paenibacillus</taxon>
    </lineage>
</organism>
<evidence type="ECO:0000313" key="1">
    <source>
        <dbReference type="EMBL" id="KOR90344.1"/>
    </source>
</evidence>
<name>A0A0M1P8L6_9BACL</name>
<sequence length="60" mass="7003">MEELIKPATRLPKNQLLCIRDARSGRVGHDPTPSTTKWLDIYITVFRRVMQGIKEGVRYF</sequence>
<dbReference type="EMBL" id="LIUT01000001">
    <property type="protein sequence ID" value="KOR90344.1"/>
    <property type="molecule type" value="Genomic_DNA"/>
</dbReference>
<dbReference type="Proteomes" id="UP000036932">
    <property type="component" value="Unassembled WGS sequence"/>
</dbReference>
<evidence type="ECO:0000313" key="2">
    <source>
        <dbReference type="Proteomes" id="UP000036932"/>
    </source>
</evidence>
<proteinExistence type="predicted"/>
<dbReference type="AlphaFoldDB" id="A0A0M1P8L6"/>
<comment type="caution">
    <text evidence="1">The sequence shown here is derived from an EMBL/GenBank/DDBJ whole genome shotgun (WGS) entry which is preliminary data.</text>
</comment>
<dbReference type="PATRIC" id="fig|1705565.3.peg.5109"/>
<reference evidence="2" key="1">
    <citation type="submission" date="2015-08" db="EMBL/GenBank/DDBJ databases">
        <title>Genome sequencing project for genomic taxonomy and phylogenomics of Bacillus-like bacteria.</title>
        <authorList>
            <person name="Liu B."/>
            <person name="Wang J."/>
            <person name="Zhu Y."/>
            <person name="Liu G."/>
            <person name="Chen Q."/>
            <person name="Chen Z."/>
            <person name="Lan J."/>
            <person name="Che J."/>
            <person name="Ge C."/>
            <person name="Shi H."/>
            <person name="Pan Z."/>
            <person name="Liu X."/>
        </authorList>
    </citation>
    <scope>NUCLEOTIDE SEQUENCE [LARGE SCALE GENOMIC DNA]</scope>
    <source>
        <strain evidence="2">FJAT-22460</strain>
    </source>
</reference>
<protein>
    <submittedName>
        <fullName evidence="1">Uncharacterized protein</fullName>
    </submittedName>
</protein>
<keyword evidence="2" id="KW-1185">Reference proteome</keyword>
<accession>A0A0M1P8L6</accession>
<gene>
    <name evidence="1" type="ORF">AM231_15230</name>
</gene>